<feature type="region of interest" description="Disordered" evidence="1">
    <location>
        <begin position="1"/>
        <end position="35"/>
    </location>
</feature>
<reference evidence="4 5" key="1">
    <citation type="submission" date="2018-10" db="EMBL/GenBank/DDBJ databases">
        <title>Isolation from soil.</title>
        <authorList>
            <person name="Hu J."/>
        </authorList>
    </citation>
    <scope>NUCLEOTIDE SEQUENCE [LARGE SCALE GENOMIC DNA]</scope>
    <source>
        <strain evidence="4 5">NEAU-Ht49</strain>
    </source>
</reference>
<organism evidence="4 5">
    <name type="scientific">Actinomadura harenae</name>
    <dbReference type="NCBI Taxonomy" id="2483351"/>
    <lineage>
        <taxon>Bacteria</taxon>
        <taxon>Bacillati</taxon>
        <taxon>Actinomycetota</taxon>
        <taxon>Actinomycetes</taxon>
        <taxon>Streptosporangiales</taxon>
        <taxon>Thermomonosporaceae</taxon>
        <taxon>Actinomadura</taxon>
    </lineage>
</organism>
<keyword evidence="2" id="KW-1133">Transmembrane helix</keyword>
<evidence type="ECO:0000313" key="5">
    <source>
        <dbReference type="Proteomes" id="UP000282674"/>
    </source>
</evidence>
<dbReference type="OrthoDB" id="4945834at2"/>
<gene>
    <name evidence="4" type="ORF">EBO15_21505</name>
</gene>
<proteinExistence type="predicted"/>
<name>A0A3M2LWH9_9ACTN</name>
<feature type="transmembrane region" description="Helical" evidence="2">
    <location>
        <begin position="61"/>
        <end position="81"/>
    </location>
</feature>
<evidence type="ECO:0000313" key="4">
    <source>
        <dbReference type="EMBL" id="RMI41894.1"/>
    </source>
</evidence>
<dbReference type="Proteomes" id="UP000282674">
    <property type="component" value="Unassembled WGS sequence"/>
</dbReference>
<keyword evidence="2" id="KW-0472">Membrane</keyword>
<sequence length="171" mass="18995">MQFRKISGVTGRSTKGCQTPRITRGSRQPRRNPCQPRVLTRDIAGHRHVTGGNRTVKQRNLFAVWLGLPIITLGIYGLVWIFKIHDEMNRSYPQNGASSAGSALCSVLFGFITLGIWPLIVVIKFGTGIAEAQRRAGRQPSFSQGLGILLLIFGFGPLYYQNELNKIATQR</sequence>
<feature type="transmembrane region" description="Helical" evidence="2">
    <location>
        <begin position="101"/>
        <end position="122"/>
    </location>
</feature>
<keyword evidence="5" id="KW-1185">Reference proteome</keyword>
<comment type="caution">
    <text evidence="4">The sequence shown here is derived from an EMBL/GenBank/DDBJ whole genome shotgun (WGS) entry which is preliminary data.</text>
</comment>
<evidence type="ECO:0000259" key="3">
    <source>
        <dbReference type="Pfam" id="PF14018"/>
    </source>
</evidence>
<dbReference type="AlphaFoldDB" id="A0A3M2LWH9"/>
<evidence type="ECO:0000256" key="1">
    <source>
        <dbReference type="SAM" id="MobiDB-lite"/>
    </source>
</evidence>
<protein>
    <submittedName>
        <fullName evidence="4">DUF4234 domain-containing protein</fullName>
    </submittedName>
</protein>
<feature type="transmembrane region" description="Helical" evidence="2">
    <location>
        <begin position="142"/>
        <end position="160"/>
    </location>
</feature>
<accession>A0A3M2LWH9</accession>
<dbReference type="InterPro" id="IPR025328">
    <property type="entry name" value="DUF4234"/>
</dbReference>
<keyword evidence="2" id="KW-0812">Transmembrane</keyword>
<dbReference type="Pfam" id="PF14018">
    <property type="entry name" value="DUF4234"/>
    <property type="match status" value="1"/>
</dbReference>
<evidence type="ECO:0000256" key="2">
    <source>
        <dbReference type="SAM" id="Phobius"/>
    </source>
</evidence>
<feature type="domain" description="DUF4234" evidence="3">
    <location>
        <begin position="62"/>
        <end position="130"/>
    </location>
</feature>
<dbReference type="EMBL" id="RFFG01000038">
    <property type="protein sequence ID" value="RMI41894.1"/>
    <property type="molecule type" value="Genomic_DNA"/>
</dbReference>
<feature type="compositionally biased region" description="Polar residues" evidence="1">
    <location>
        <begin position="10"/>
        <end position="21"/>
    </location>
</feature>